<evidence type="ECO:0008006" key="11">
    <source>
        <dbReference type="Google" id="ProtNLM"/>
    </source>
</evidence>
<feature type="transmembrane region" description="Helical" evidence="6">
    <location>
        <begin position="16"/>
        <end position="39"/>
    </location>
</feature>
<name>A0AAD8HBB3_9APIA</name>
<dbReference type="Pfam" id="PF08370">
    <property type="entry name" value="PDR_assoc"/>
    <property type="match status" value="1"/>
</dbReference>
<evidence type="ECO:0000256" key="3">
    <source>
        <dbReference type="ARBA" id="ARBA00022989"/>
    </source>
</evidence>
<evidence type="ECO:0000256" key="4">
    <source>
        <dbReference type="ARBA" id="ARBA00023136"/>
    </source>
</evidence>
<evidence type="ECO:0000313" key="9">
    <source>
        <dbReference type="EMBL" id="KAK1363012.1"/>
    </source>
</evidence>
<keyword evidence="10" id="KW-1185">Reference proteome</keyword>
<evidence type="ECO:0000259" key="7">
    <source>
        <dbReference type="Pfam" id="PF01061"/>
    </source>
</evidence>
<feature type="compositionally biased region" description="Basic and acidic residues" evidence="5">
    <location>
        <begin position="170"/>
        <end position="179"/>
    </location>
</feature>
<organism evidence="9 10">
    <name type="scientific">Heracleum sosnowskyi</name>
    <dbReference type="NCBI Taxonomy" id="360622"/>
    <lineage>
        <taxon>Eukaryota</taxon>
        <taxon>Viridiplantae</taxon>
        <taxon>Streptophyta</taxon>
        <taxon>Embryophyta</taxon>
        <taxon>Tracheophyta</taxon>
        <taxon>Spermatophyta</taxon>
        <taxon>Magnoliopsida</taxon>
        <taxon>eudicotyledons</taxon>
        <taxon>Gunneridae</taxon>
        <taxon>Pentapetalae</taxon>
        <taxon>asterids</taxon>
        <taxon>campanulids</taxon>
        <taxon>Apiales</taxon>
        <taxon>Apiaceae</taxon>
        <taxon>Apioideae</taxon>
        <taxon>apioid superclade</taxon>
        <taxon>Tordylieae</taxon>
        <taxon>Tordyliinae</taxon>
        <taxon>Heracleum</taxon>
    </lineage>
</organism>
<evidence type="ECO:0000256" key="1">
    <source>
        <dbReference type="ARBA" id="ARBA00004141"/>
    </source>
</evidence>
<dbReference type="GO" id="GO:0016020">
    <property type="term" value="C:membrane"/>
    <property type="evidence" value="ECO:0007669"/>
    <property type="project" value="UniProtKB-SubCell"/>
</dbReference>
<dbReference type="InterPro" id="IPR013525">
    <property type="entry name" value="ABC2_TM"/>
</dbReference>
<protein>
    <recommendedName>
        <fullName evidence="11">Plant PDR ABC transporter associated domain-containing protein</fullName>
    </recommendedName>
</protein>
<feature type="transmembrane region" description="Helical" evidence="6">
    <location>
        <begin position="46"/>
        <end position="65"/>
    </location>
</feature>
<dbReference type="Pfam" id="PF01061">
    <property type="entry name" value="ABC2_membrane"/>
    <property type="match status" value="1"/>
</dbReference>
<reference evidence="9" key="1">
    <citation type="submission" date="2023-02" db="EMBL/GenBank/DDBJ databases">
        <title>Genome of toxic invasive species Heracleum sosnowskyi carries increased number of genes despite the absence of recent whole-genome duplications.</title>
        <authorList>
            <person name="Schelkunov M."/>
            <person name="Shtratnikova V."/>
            <person name="Makarenko M."/>
            <person name="Klepikova A."/>
            <person name="Omelchenko D."/>
            <person name="Novikova G."/>
            <person name="Obukhova E."/>
            <person name="Bogdanov V."/>
            <person name="Penin A."/>
            <person name="Logacheva M."/>
        </authorList>
    </citation>
    <scope>NUCLEOTIDE SEQUENCE</scope>
    <source>
        <strain evidence="9">Hsosn_3</strain>
        <tissue evidence="9">Leaf</tissue>
    </source>
</reference>
<evidence type="ECO:0000259" key="8">
    <source>
        <dbReference type="Pfam" id="PF08370"/>
    </source>
</evidence>
<evidence type="ECO:0000256" key="5">
    <source>
        <dbReference type="SAM" id="MobiDB-lite"/>
    </source>
</evidence>
<gene>
    <name evidence="9" type="ORF">POM88_038573</name>
</gene>
<accession>A0AAD8HBB3</accession>
<evidence type="ECO:0000256" key="2">
    <source>
        <dbReference type="ARBA" id="ARBA00022692"/>
    </source>
</evidence>
<comment type="subcellular location">
    <subcellularLocation>
        <location evidence="1">Membrane</location>
        <topology evidence="1">Multi-pass membrane protein</topology>
    </subcellularLocation>
</comment>
<feature type="domain" description="Plant PDR ABC transporter associated" evidence="8">
    <location>
        <begin position="73"/>
        <end position="136"/>
    </location>
</feature>
<dbReference type="Proteomes" id="UP001237642">
    <property type="component" value="Unassembled WGS sequence"/>
</dbReference>
<keyword evidence="4 6" id="KW-0472">Membrane</keyword>
<dbReference type="AlphaFoldDB" id="A0AAD8HBB3"/>
<dbReference type="GO" id="GO:0140359">
    <property type="term" value="F:ABC-type transporter activity"/>
    <property type="evidence" value="ECO:0007669"/>
    <property type="project" value="InterPro"/>
</dbReference>
<reference evidence="9" key="2">
    <citation type="submission" date="2023-05" db="EMBL/GenBank/DDBJ databases">
        <authorList>
            <person name="Schelkunov M.I."/>
        </authorList>
    </citation>
    <scope>NUCLEOTIDE SEQUENCE</scope>
    <source>
        <strain evidence="9">Hsosn_3</strain>
        <tissue evidence="9">Leaf</tissue>
    </source>
</reference>
<feature type="transmembrane region" description="Helical" evidence="6">
    <location>
        <begin position="99"/>
        <end position="126"/>
    </location>
</feature>
<feature type="domain" description="ABC-2 type transporter transmembrane" evidence="7">
    <location>
        <begin position="1"/>
        <end position="68"/>
    </location>
</feature>
<evidence type="ECO:0000313" key="10">
    <source>
        <dbReference type="Proteomes" id="UP001237642"/>
    </source>
</evidence>
<comment type="caution">
    <text evidence="9">The sequence shown here is derived from an EMBL/GenBank/DDBJ whole genome shotgun (WGS) entry which is preliminary data.</text>
</comment>
<dbReference type="EMBL" id="JAUIZM010000009">
    <property type="protein sequence ID" value="KAK1363012.1"/>
    <property type="molecule type" value="Genomic_DNA"/>
</dbReference>
<dbReference type="PANTHER" id="PTHR48040:SF20">
    <property type="entry name" value="PLEIOTROPIC DRUG RESISTANCE PROTEIN 1"/>
    <property type="match status" value="1"/>
</dbReference>
<sequence>MASALFRGIAAVSRSLIVASTFGSFALLILFALGGFVLSRDNVKQWWIWGYWISPMMYGMNAIAVNEFLGHQWNHVLPNTTEPLGVMILKSRGFFPHAYWFWIGVGALLASVILFNLCFTLALSFLKPIGKPQAVIPAEGYKGRTKEGIDQQSSNDGGDHMTRNSPRSSTRTEDNVEAHNKRKGMVLPFEPHSITFDEIKYSVDMPQEMKEQGISEEKLMLLKGHGYDCLSKLILGVDRCLLTRSWNSLN</sequence>
<feature type="region of interest" description="Disordered" evidence="5">
    <location>
        <begin position="142"/>
        <end position="182"/>
    </location>
</feature>
<keyword evidence="2 6" id="KW-0812">Transmembrane</keyword>
<evidence type="ECO:0000256" key="6">
    <source>
        <dbReference type="SAM" id="Phobius"/>
    </source>
</evidence>
<keyword evidence="3 6" id="KW-1133">Transmembrane helix</keyword>
<dbReference type="PANTHER" id="PTHR48040">
    <property type="entry name" value="PLEIOTROPIC DRUG RESISTANCE PROTEIN 1-LIKE ISOFORM X1"/>
    <property type="match status" value="1"/>
</dbReference>
<proteinExistence type="predicted"/>
<dbReference type="InterPro" id="IPR013581">
    <property type="entry name" value="PDR_assoc"/>
</dbReference>